<keyword evidence="3" id="KW-1185">Reference proteome</keyword>
<dbReference type="Proteomes" id="UP000060787">
    <property type="component" value="Chromosome"/>
</dbReference>
<dbReference type="PANTHER" id="PTHR43471">
    <property type="entry name" value="ABC TRANSPORTER PERMEASE"/>
    <property type="match status" value="1"/>
</dbReference>
<dbReference type="RefSeq" id="WP_148649836.1">
    <property type="nucleotide sequence ID" value="NZ_CP011129.1"/>
</dbReference>
<feature type="transmembrane region" description="Helical" evidence="1">
    <location>
        <begin position="264"/>
        <end position="285"/>
    </location>
</feature>
<keyword evidence="1" id="KW-0472">Membrane</keyword>
<accession>A0A0S2FH05</accession>
<dbReference type="KEGG" id="lab:LA76x_4712"/>
<evidence type="ECO:0000313" key="2">
    <source>
        <dbReference type="EMBL" id="ALN82815.1"/>
    </source>
</evidence>
<dbReference type="AlphaFoldDB" id="A0A0S2FH05"/>
<feature type="transmembrane region" description="Helical" evidence="1">
    <location>
        <begin position="156"/>
        <end position="178"/>
    </location>
</feature>
<dbReference type="PANTHER" id="PTHR43471:SF1">
    <property type="entry name" value="ABC TRANSPORTER PERMEASE PROTEIN NOSY-RELATED"/>
    <property type="match status" value="1"/>
</dbReference>
<dbReference type="Pfam" id="PF12040">
    <property type="entry name" value="DUF3526"/>
    <property type="match status" value="1"/>
</dbReference>
<proteinExistence type="predicted"/>
<feature type="transmembrane region" description="Helical" evidence="1">
    <location>
        <begin position="466"/>
        <end position="488"/>
    </location>
</feature>
<dbReference type="InterPro" id="IPR021913">
    <property type="entry name" value="DUF3526"/>
</dbReference>
<keyword evidence="1" id="KW-1133">Transmembrane helix</keyword>
<keyword evidence="1" id="KW-0812">Transmembrane</keyword>
<feature type="transmembrane region" description="Helical" evidence="1">
    <location>
        <begin position="198"/>
        <end position="224"/>
    </location>
</feature>
<protein>
    <submittedName>
        <fullName evidence="2">ABC-2 transporter family protein</fullName>
    </submittedName>
</protein>
<evidence type="ECO:0000313" key="3">
    <source>
        <dbReference type="Proteomes" id="UP000060787"/>
    </source>
</evidence>
<feature type="transmembrane region" description="Helical" evidence="1">
    <location>
        <begin position="25"/>
        <end position="47"/>
    </location>
</feature>
<dbReference type="eggNOG" id="COG1277">
    <property type="taxonomic scope" value="Bacteria"/>
</dbReference>
<dbReference type="EMBL" id="CP011129">
    <property type="protein sequence ID" value="ALN82815.1"/>
    <property type="molecule type" value="Genomic_DNA"/>
</dbReference>
<gene>
    <name evidence="2" type="ORF">LA76x_4712</name>
</gene>
<reference evidence="2 3" key="1">
    <citation type="journal article" date="2015" name="BMC Genomics">
        <title>Comparative genomics and metabolic profiling of the genus Lysobacter.</title>
        <authorList>
            <person name="de Bruijn I."/>
            <person name="Cheng X."/>
            <person name="de Jager V."/>
            <person name="Exposito R.G."/>
            <person name="Watrous J."/>
            <person name="Patel N."/>
            <person name="Postma J."/>
            <person name="Dorrestein P.C."/>
            <person name="Kobayashi D."/>
            <person name="Raaijmakers J.M."/>
        </authorList>
    </citation>
    <scope>NUCLEOTIDE SEQUENCE [LARGE SCALE GENOMIC DNA]</scope>
    <source>
        <strain evidence="2 3">76</strain>
    </source>
</reference>
<organism evidence="2 3">
    <name type="scientific">Lysobacter antibioticus</name>
    <dbReference type="NCBI Taxonomy" id="84531"/>
    <lineage>
        <taxon>Bacteria</taxon>
        <taxon>Pseudomonadati</taxon>
        <taxon>Pseudomonadota</taxon>
        <taxon>Gammaproteobacteria</taxon>
        <taxon>Lysobacterales</taxon>
        <taxon>Lysobacteraceae</taxon>
        <taxon>Lysobacter</taxon>
    </lineage>
</organism>
<sequence>MSAAVDIGFAALWRWELRHVGRNRLLWMVIGLLGVAMLWGALSGAALHRGQDAAIERSRASDAAWTAQIRERARRYAEPAESEVPYWQDPTDAAGFSRYFLRAHSYKPNLPLSPLAVGVSDLMPGRLPVKLETPFGVEPAYDFENPRGLGLGRFDLGFVLVYLLPIAVVLLIGLLATFERDHGMLRLIAAQRVGPRTWLGARVAAIVAWLAPATVLLATVSLLAAGADLAAAWPELIASAVLVVAYLSFWAALGFVVVSAWPSAAGAISLMSAVWAVLAIGLPLFGSALANRLGDAPSPVAYVDAQRRANDAIAAQRDAIVSAAFRRSSTLATVTERVGKIDYATRMTFLTPELERRLSPLRERQQAVREWRGQVSDWVGYLAPPLGLEAALAVLAGTDAARHERFEQQTRAYQLRLRDWFYPRIQGQIAAPTPRAVANSYGRMNFADYDTIPAYRGSEWPATTRVVAVLPTIAWLCLLASLLTALAWRRLRRWPTEL</sequence>
<feature type="transmembrane region" description="Helical" evidence="1">
    <location>
        <begin position="236"/>
        <end position="258"/>
    </location>
</feature>
<name>A0A0S2FH05_LYSAN</name>
<evidence type="ECO:0000256" key="1">
    <source>
        <dbReference type="SAM" id="Phobius"/>
    </source>
</evidence>
<dbReference type="PATRIC" id="fig|84531.8.peg.4704"/>
<dbReference type="STRING" id="84531.LA76x_4712"/>